<dbReference type="InterPro" id="IPR050097">
    <property type="entry name" value="Ferredoxin-NADP_redctase_2"/>
</dbReference>
<dbReference type="Proteomes" id="UP000199077">
    <property type="component" value="Chromosome I"/>
</dbReference>
<dbReference type="PANTHER" id="PTHR48105">
    <property type="entry name" value="THIOREDOXIN REDUCTASE 1-RELATED-RELATED"/>
    <property type="match status" value="1"/>
</dbReference>
<proteinExistence type="predicted"/>
<dbReference type="Pfam" id="PF07992">
    <property type="entry name" value="Pyr_redox_2"/>
    <property type="match status" value="1"/>
</dbReference>
<evidence type="ECO:0000256" key="3">
    <source>
        <dbReference type="ARBA" id="ARBA00048132"/>
    </source>
</evidence>
<dbReference type="SUPFAM" id="SSF51905">
    <property type="entry name" value="FAD/NAD(P)-binding domain"/>
    <property type="match status" value="1"/>
</dbReference>
<dbReference type="EMBL" id="LT629711">
    <property type="protein sequence ID" value="SDP23826.1"/>
    <property type="molecule type" value="Genomic_DNA"/>
</dbReference>
<evidence type="ECO:0000313" key="6">
    <source>
        <dbReference type="Proteomes" id="UP000199077"/>
    </source>
</evidence>
<keyword evidence="1" id="KW-0285">Flavoprotein</keyword>
<dbReference type="AlphaFoldDB" id="A0A1H0R437"/>
<evidence type="ECO:0000256" key="2">
    <source>
        <dbReference type="ARBA" id="ARBA00023002"/>
    </source>
</evidence>
<protein>
    <submittedName>
        <fullName evidence="5">Thioredoxin reductase (NADPH)</fullName>
    </submittedName>
</protein>
<reference evidence="6" key="1">
    <citation type="submission" date="2016-10" db="EMBL/GenBank/DDBJ databases">
        <authorList>
            <person name="Varghese N."/>
            <person name="Submissions S."/>
        </authorList>
    </citation>
    <scope>NUCLEOTIDE SEQUENCE [LARGE SCALE GENOMIC DNA]</scope>
    <source>
        <strain evidence="6">DSM 22329</strain>
    </source>
</reference>
<evidence type="ECO:0000313" key="5">
    <source>
        <dbReference type="EMBL" id="SDP23826.1"/>
    </source>
</evidence>
<comment type="catalytic activity">
    <reaction evidence="3">
        <text>[thioredoxin]-dithiol + NADP(+) = [thioredoxin]-disulfide + NADPH + H(+)</text>
        <dbReference type="Rhea" id="RHEA:20345"/>
        <dbReference type="Rhea" id="RHEA-COMP:10698"/>
        <dbReference type="Rhea" id="RHEA-COMP:10700"/>
        <dbReference type="ChEBI" id="CHEBI:15378"/>
        <dbReference type="ChEBI" id="CHEBI:29950"/>
        <dbReference type="ChEBI" id="CHEBI:50058"/>
        <dbReference type="ChEBI" id="CHEBI:57783"/>
        <dbReference type="ChEBI" id="CHEBI:58349"/>
        <dbReference type="EC" id="1.8.1.9"/>
    </reaction>
</comment>
<evidence type="ECO:0000256" key="1">
    <source>
        <dbReference type="ARBA" id="ARBA00022630"/>
    </source>
</evidence>
<dbReference type="PRINTS" id="PR00368">
    <property type="entry name" value="FADPNR"/>
</dbReference>
<gene>
    <name evidence="5" type="ORF">SAMN04489867_1823</name>
</gene>
<keyword evidence="6" id="KW-1185">Reference proteome</keyword>
<dbReference type="STRING" id="443156.SAMN04489867_1823"/>
<dbReference type="InterPro" id="IPR036188">
    <property type="entry name" value="FAD/NAD-bd_sf"/>
</dbReference>
<dbReference type="GO" id="GO:0004791">
    <property type="term" value="F:thioredoxin-disulfide reductase (NADPH) activity"/>
    <property type="evidence" value="ECO:0007669"/>
    <property type="project" value="UniProtKB-EC"/>
</dbReference>
<dbReference type="PRINTS" id="PR00469">
    <property type="entry name" value="PNDRDTASEII"/>
</dbReference>
<evidence type="ECO:0000259" key="4">
    <source>
        <dbReference type="Pfam" id="PF07992"/>
    </source>
</evidence>
<name>A0A1H0R437_9MICO</name>
<keyword evidence="2" id="KW-0560">Oxidoreductase</keyword>
<dbReference type="Gene3D" id="3.50.50.60">
    <property type="entry name" value="FAD/NAD(P)-binding domain"/>
    <property type="match status" value="2"/>
</dbReference>
<dbReference type="RefSeq" id="WP_091784292.1">
    <property type="nucleotide sequence ID" value="NZ_LT629711.1"/>
</dbReference>
<dbReference type="InterPro" id="IPR023753">
    <property type="entry name" value="FAD/NAD-binding_dom"/>
</dbReference>
<organism evidence="5 6">
    <name type="scientific">Pedococcus dokdonensis</name>
    <dbReference type="NCBI Taxonomy" id="443156"/>
    <lineage>
        <taxon>Bacteria</taxon>
        <taxon>Bacillati</taxon>
        <taxon>Actinomycetota</taxon>
        <taxon>Actinomycetes</taxon>
        <taxon>Micrococcales</taxon>
        <taxon>Intrasporangiaceae</taxon>
        <taxon>Pedococcus</taxon>
    </lineage>
</organism>
<dbReference type="OrthoDB" id="109585at2"/>
<sequence>MTTTARVRPAIVLVVAAEQIPVVDSEFARYARDYDVLCADDADGARELVRQALEDGQPVALLGVGWAVPGVEVGLDLLDELHTLLPAARRICLTSRGDYGLSLPRLREALGRGRIDTYLLIPTGPRDEEFHTAVTEYLSDWGWTASTPEVEGVQVIEGGSRAEVSRIRDFLDRMGIPHGVYSPDSEVGRQVLADLPSVQSGASPAFPVVASGLVGDPIEGATARMVARAVYGSPQTMDADDTIDLVVIGSGPAGLAAAVYGASEGLDTVVIESDAVGGQAGTSSMIRNYLGFPRGISGMRLAQRARFQASRFGARIYTGVAAEGIVPAASPGGSHVIRTESGELHARAVLVATGVTYRRLGIDPLEELVGLGVYYGAATSAAREMEGRSVFVVGGGNSAGQAAVYLARYAVRVTLCVRRPDLAATMSDYLIREIDSTDRITVRTSTRVVDGGGDSSLEWLELAGPDGAERVDAGGLFLLLGADPCGDWLPDEVVRDERGFVLTGRDVPMELWRNGRPPAALETTVPGIFAAGDLRAGSMKRVASASGEGAATVALVHAHLAP</sequence>
<accession>A0A1H0R437</accession>
<feature type="domain" description="FAD/NAD(P)-binding" evidence="4">
    <location>
        <begin position="244"/>
        <end position="549"/>
    </location>
</feature>